<reference evidence="2" key="1">
    <citation type="submission" date="2023-06" db="EMBL/GenBank/DDBJ databases">
        <title>Genome-scale phylogeny and comparative genomics of the fungal order Sordariales.</title>
        <authorList>
            <consortium name="Lawrence Berkeley National Laboratory"/>
            <person name="Hensen N."/>
            <person name="Bonometti L."/>
            <person name="Westerberg I."/>
            <person name="Brannstrom I.O."/>
            <person name="Guillou S."/>
            <person name="Cros-Aarteil S."/>
            <person name="Calhoun S."/>
            <person name="Haridas S."/>
            <person name="Kuo A."/>
            <person name="Mondo S."/>
            <person name="Pangilinan J."/>
            <person name="Riley R."/>
            <person name="LaButti K."/>
            <person name="Andreopoulos B."/>
            <person name="Lipzen A."/>
            <person name="Chen C."/>
            <person name="Yanf M."/>
            <person name="Daum C."/>
            <person name="Ng V."/>
            <person name="Clum A."/>
            <person name="Steindorff A."/>
            <person name="Ohm R."/>
            <person name="Martin F."/>
            <person name="Silar P."/>
            <person name="Natvig D."/>
            <person name="Lalanne C."/>
            <person name="Gautier V."/>
            <person name="Ament-velasquez S.L."/>
            <person name="Kruys A."/>
            <person name="Hutchinson M.I."/>
            <person name="Powell A.J."/>
            <person name="Barry K."/>
            <person name="Miller A.N."/>
            <person name="Grigoriev I.V."/>
            <person name="Debuchy R."/>
            <person name="Gladieux P."/>
            <person name="Thoren M.H."/>
            <person name="Johannesson H."/>
        </authorList>
    </citation>
    <scope>NUCLEOTIDE SEQUENCE</scope>
    <source>
        <strain evidence="2">SMH2392-1A</strain>
    </source>
</reference>
<dbReference type="RefSeq" id="XP_060294058.1">
    <property type="nucleotide sequence ID" value="XM_060446685.1"/>
</dbReference>
<feature type="region of interest" description="Disordered" evidence="1">
    <location>
        <begin position="105"/>
        <end position="180"/>
    </location>
</feature>
<organism evidence="2 3">
    <name type="scientific">Lasiosphaeria miniovina</name>
    <dbReference type="NCBI Taxonomy" id="1954250"/>
    <lineage>
        <taxon>Eukaryota</taxon>
        <taxon>Fungi</taxon>
        <taxon>Dikarya</taxon>
        <taxon>Ascomycota</taxon>
        <taxon>Pezizomycotina</taxon>
        <taxon>Sordariomycetes</taxon>
        <taxon>Sordariomycetidae</taxon>
        <taxon>Sordariales</taxon>
        <taxon>Lasiosphaeriaceae</taxon>
        <taxon>Lasiosphaeria</taxon>
    </lineage>
</organism>
<sequence>MPSFAAGKHRQPFPPLFTTIHYVDSTSLAAGGDFSRTPTALKDMAQGTRDWPSGGAAKILRSDEARATISKVKRAFDVRPKGQPGEVWENRHYYCLDHLVHPNNKGDDGNDDDGGDGDDSTDGAAGKKGKCKAKATPKKGFFKHTAANEGQGKGQGRRQGNTRQEKGKGQGRRTYPYHAQPDPCGFLDPLAATRTGSRSTTARLGPDTGSCKHHKLIRDYEDRQQHVTRAPAACFLPGYRLSLAAWPLNLTMVKWEEIHLLSDLLPPQYKFKGEFNRLSLKTGISPAHSSTNRGDHAVFSTCLRGEVNCLNCLWAYRPREEIREDLFEAVMQVQGPLTKEQHQQIVEIMQAGKQASR</sequence>
<feature type="compositionally biased region" description="Basic residues" evidence="1">
    <location>
        <begin position="127"/>
        <end position="142"/>
    </location>
</feature>
<dbReference type="AlphaFoldDB" id="A0AA40ABL5"/>
<feature type="compositionally biased region" description="Acidic residues" evidence="1">
    <location>
        <begin position="109"/>
        <end position="121"/>
    </location>
</feature>
<evidence type="ECO:0000313" key="2">
    <source>
        <dbReference type="EMBL" id="KAK0712735.1"/>
    </source>
</evidence>
<accession>A0AA40ABL5</accession>
<keyword evidence="3" id="KW-1185">Reference proteome</keyword>
<comment type="caution">
    <text evidence="2">The sequence shown here is derived from an EMBL/GenBank/DDBJ whole genome shotgun (WGS) entry which is preliminary data.</text>
</comment>
<dbReference type="GeneID" id="85329955"/>
<dbReference type="EMBL" id="JAUIRO010000005">
    <property type="protein sequence ID" value="KAK0712735.1"/>
    <property type="molecule type" value="Genomic_DNA"/>
</dbReference>
<dbReference type="Proteomes" id="UP001172101">
    <property type="component" value="Unassembled WGS sequence"/>
</dbReference>
<evidence type="ECO:0000256" key="1">
    <source>
        <dbReference type="SAM" id="MobiDB-lite"/>
    </source>
</evidence>
<name>A0AA40ABL5_9PEZI</name>
<evidence type="ECO:0000313" key="3">
    <source>
        <dbReference type="Proteomes" id="UP001172101"/>
    </source>
</evidence>
<proteinExistence type="predicted"/>
<gene>
    <name evidence="2" type="ORF">B0T26DRAFT_780375</name>
</gene>
<protein>
    <submittedName>
        <fullName evidence="2">Uncharacterized protein</fullName>
    </submittedName>
</protein>